<dbReference type="OrthoDB" id="9814012at2"/>
<evidence type="ECO:0000313" key="7">
    <source>
        <dbReference type="Proteomes" id="UP000193077"/>
    </source>
</evidence>
<proteinExistence type="predicted"/>
<keyword evidence="3 5" id="KW-1133">Transmembrane helix</keyword>
<evidence type="ECO:0000256" key="4">
    <source>
        <dbReference type="ARBA" id="ARBA00023136"/>
    </source>
</evidence>
<dbReference type="Pfam" id="PF04193">
    <property type="entry name" value="PQ-loop"/>
    <property type="match status" value="1"/>
</dbReference>
<dbReference type="EMBL" id="FWFO01000001">
    <property type="protein sequence ID" value="SLN20019.1"/>
    <property type="molecule type" value="Genomic_DNA"/>
</dbReference>
<keyword evidence="7" id="KW-1185">Reference proteome</keyword>
<comment type="subcellular location">
    <subcellularLocation>
        <location evidence="1">Membrane</location>
        <topology evidence="1">Multi-pass membrane protein</topology>
    </subcellularLocation>
</comment>
<keyword evidence="2 5" id="KW-0812">Transmembrane</keyword>
<reference evidence="6 7" key="1">
    <citation type="submission" date="2017-03" db="EMBL/GenBank/DDBJ databases">
        <authorList>
            <person name="Afonso C.L."/>
            <person name="Miller P.J."/>
            <person name="Scott M.A."/>
            <person name="Spackman E."/>
            <person name="Goraichik I."/>
            <person name="Dimitrov K.M."/>
            <person name="Suarez D.L."/>
            <person name="Swayne D.E."/>
        </authorList>
    </citation>
    <scope>NUCLEOTIDE SEQUENCE [LARGE SCALE GENOMIC DNA]</scope>
    <source>
        <strain evidence="6 7">CECT 7639</strain>
    </source>
</reference>
<feature type="transmembrane region" description="Helical" evidence="5">
    <location>
        <begin position="6"/>
        <end position="22"/>
    </location>
</feature>
<sequence>MVDLLGYLGGVFLMISFLPQIFKSMRTRSMTDLSWGTLAASGLSGAFYEAYAFFLGLTPVLIMNGVFVASIICAMVMKYQFDRSMA</sequence>
<dbReference type="GO" id="GO:0016020">
    <property type="term" value="C:membrane"/>
    <property type="evidence" value="ECO:0007669"/>
    <property type="project" value="UniProtKB-SubCell"/>
</dbReference>
<dbReference type="RefSeq" id="WP_085794196.1">
    <property type="nucleotide sequence ID" value="NZ_FWFO01000001.1"/>
</dbReference>
<gene>
    <name evidence="6" type="ORF">TRL7639_00477</name>
</gene>
<evidence type="ECO:0000256" key="5">
    <source>
        <dbReference type="SAM" id="Phobius"/>
    </source>
</evidence>
<evidence type="ECO:0000313" key="6">
    <source>
        <dbReference type="EMBL" id="SLN20019.1"/>
    </source>
</evidence>
<evidence type="ECO:0000256" key="1">
    <source>
        <dbReference type="ARBA" id="ARBA00004141"/>
    </source>
</evidence>
<dbReference type="InterPro" id="IPR006603">
    <property type="entry name" value="PQ-loop_rpt"/>
</dbReference>
<evidence type="ECO:0000256" key="2">
    <source>
        <dbReference type="ARBA" id="ARBA00022692"/>
    </source>
</evidence>
<protein>
    <submittedName>
        <fullName evidence="6">PQ loop repeat protein</fullName>
    </submittedName>
</protein>
<dbReference type="Proteomes" id="UP000193077">
    <property type="component" value="Unassembled WGS sequence"/>
</dbReference>
<name>A0A1Y5RLD1_9RHOB</name>
<keyword evidence="4 5" id="KW-0472">Membrane</keyword>
<feature type="transmembrane region" description="Helical" evidence="5">
    <location>
        <begin position="60"/>
        <end position="77"/>
    </location>
</feature>
<accession>A0A1Y5RLD1</accession>
<dbReference type="Gene3D" id="1.20.1280.290">
    <property type="match status" value="1"/>
</dbReference>
<evidence type="ECO:0000256" key="3">
    <source>
        <dbReference type="ARBA" id="ARBA00022989"/>
    </source>
</evidence>
<dbReference type="AlphaFoldDB" id="A0A1Y5RLD1"/>
<organism evidence="6 7">
    <name type="scientific">Falsiruegeria litorea R37</name>
    <dbReference type="NCBI Taxonomy" id="1200284"/>
    <lineage>
        <taxon>Bacteria</taxon>
        <taxon>Pseudomonadati</taxon>
        <taxon>Pseudomonadota</taxon>
        <taxon>Alphaproteobacteria</taxon>
        <taxon>Rhodobacterales</taxon>
        <taxon>Roseobacteraceae</taxon>
        <taxon>Falsiruegeria</taxon>
    </lineage>
</organism>